<dbReference type="Pfam" id="PF07690">
    <property type="entry name" value="MFS_1"/>
    <property type="match status" value="1"/>
</dbReference>
<evidence type="ECO:0000256" key="7">
    <source>
        <dbReference type="SAM" id="Phobius"/>
    </source>
</evidence>
<dbReference type="EMBL" id="JGZM01000008">
    <property type="protein sequence ID" value="KFI85501.1"/>
    <property type="molecule type" value="Genomic_DNA"/>
</dbReference>
<dbReference type="SUPFAM" id="SSF103473">
    <property type="entry name" value="MFS general substrate transporter"/>
    <property type="match status" value="1"/>
</dbReference>
<dbReference type="PANTHER" id="PTHR23513">
    <property type="entry name" value="INTEGRAL MEMBRANE EFFLUX PROTEIN-RELATED"/>
    <property type="match status" value="1"/>
</dbReference>
<keyword evidence="4 7" id="KW-1133">Transmembrane helix</keyword>
<dbReference type="GO" id="GO:0022857">
    <property type="term" value="F:transmembrane transporter activity"/>
    <property type="evidence" value="ECO:0007669"/>
    <property type="project" value="InterPro"/>
</dbReference>
<feature type="transmembrane region" description="Helical" evidence="7">
    <location>
        <begin position="437"/>
        <end position="457"/>
    </location>
</feature>
<comment type="caution">
    <text evidence="8">The sequence shown here is derived from an EMBL/GenBank/DDBJ whole genome shotgun (WGS) entry which is preliminary data.</text>
</comment>
<feature type="transmembrane region" description="Helical" evidence="7">
    <location>
        <begin position="343"/>
        <end position="363"/>
    </location>
</feature>
<dbReference type="Proteomes" id="UP000029040">
    <property type="component" value="Unassembled WGS sequence"/>
</dbReference>
<feature type="transmembrane region" description="Helical" evidence="7">
    <location>
        <begin position="308"/>
        <end position="336"/>
    </location>
</feature>
<dbReference type="InterPro" id="IPR011701">
    <property type="entry name" value="MFS"/>
</dbReference>
<evidence type="ECO:0000256" key="5">
    <source>
        <dbReference type="ARBA" id="ARBA00023136"/>
    </source>
</evidence>
<gene>
    <name evidence="8" type="ORF">BSAE_1354</name>
</gene>
<feature type="compositionally biased region" description="Polar residues" evidence="6">
    <location>
        <begin position="238"/>
        <end position="251"/>
    </location>
</feature>
<accession>A0A087CQF1</accession>
<feature type="region of interest" description="Disordered" evidence="6">
    <location>
        <begin position="1"/>
        <end position="21"/>
    </location>
</feature>
<evidence type="ECO:0000256" key="3">
    <source>
        <dbReference type="ARBA" id="ARBA00022692"/>
    </source>
</evidence>
<feature type="transmembrane region" description="Helical" evidence="7">
    <location>
        <begin position="274"/>
        <end position="296"/>
    </location>
</feature>
<evidence type="ECO:0000256" key="1">
    <source>
        <dbReference type="ARBA" id="ARBA00004651"/>
    </source>
</evidence>
<comment type="subcellular location">
    <subcellularLocation>
        <location evidence="1">Cell membrane</location>
        <topology evidence="1">Multi-pass membrane protein</topology>
    </subcellularLocation>
</comment>
<dbReference type="GO" id="GO:0005886">
    <property type="term" value="C:plasma membrane"/>
    <property type="evidence" value="ECO:0007669"/>
    <property type="project" value="UniProtKB-SubCell"/>
</dbReference>
<reference evidence="8 9" key="1">
    <citation type="submission" date="2014-03" db="EMBL/GenBank/DDBJ databases">
        <title>Genomics of Bifidobacteria.</title>
        <authorList>
            <person name="Ventura M."/>
            <person name="Milani C."/>
            <person name="Lugli G.A."/>
        </authorList>
    </citation>
    <scope>NUCLEOTIDE SEQUENCE [LARGE SCALE GENOMIC DNA]</scope>
    <source>
        <strain evidence="8 9">LMG 14934</strain>
    </source>
</reference>
<dbReference type="PANTHER" id="PTHR23513:SF11">
    <property type="entry name" value="STAPHYLOFERRIN A TRANSPORTER"/>
    <property type="match status" value="1"/>
</dbReference>
<feature type="transmembrane region" description="Helical" evidence="7">
    <location>
        <begin position="406"/>
        <end position="425"/>
    </location>
</feature>
<keyword evidence="5 7" id="KW-0472">Membrane</keyword>
<organism evidence="8 9">
    <name type="scientific">Bifidobacterium pullorum subsp. saeculare DSM 6531 = LMG 14934</name>
    <dbReference type="NCBI Taxonomy" id="1437611"/>
    <lineage>
        <taxon>Bacteria</taxon>
        <taxon>Bacillati</taxon>
        <taxon>Actinomycetota</taxon>
        <taxon>Actinomycetes</taxon>
        <taxon>Bifidobacteriales</taxon>
        <taxon>Bifidobacteriaceae</taxon>
        <taxon>Bifidobacterium</taxon>
    </lineage>
</organism>
<sequence>MHRHSTNPRPAPNNGHLPRRPANQLLGRDYILLVMGQGLSLFGSMMLRFAMSMWVLDETGSATVFASVLAAAIVPTILLSPFGGVLADRVNRRTIMVALDAGSGLLVLAAASWFAVQDGGFSIIAVGALMVSLSVLSAFETPTVQAALPQLLRGSGEAVIRRGMAVINQVQQLSSLLPSFIGGALYGLIGIGPLLGVTIACFFCTAALECFIRLEPPHENEPREPIPPTMDHAHSDRPTPQSDGTETSPSGTARGWISDIAAALRFLTHERPNILRLMLLASVINLFAVGYSAVGFPFMIRTVLGFDAAVYGICDGIIGIAAVIGAILAGLFAAALTIDRMPTAMAALGAVILPAGIGFLLPLGNMAKLIALVSSCCLVSLACSFTNIIAIPAIQIRTPETMTGKVMSLLASFATCTQPLGQMLYGWLYDTVAPEWILVGTAAAILMLSAVSAPLFAHFDGRRDEHVTPCV</sequence>
<feature type="transmembrane region" description="Helical" evidence="7">
    <location>
        <begin position="30"/>
        <end position="51"/>
    </location>
</feature>
<dbReference type="Gene3D" id="1.20.1250.20">
    <property type="entry name" value="MFS general substrate transporter like domains"/>
    <property type="match status" value="1"/>
</dbReference>
<evidence type="ECO:0000313" key="8">
    <source>
        <dbReference type="EMBL" id="KFI85501.1"/>
    </source>
</evidence>
<evidence type="ECO:0000313" key="9">
    <source>
        <dbReference type="Proteomes" id="UP000029040"/>
    </source>
</evidence>
<keyword evidence="3 7" id="KW-0812">Transmembrane</keyword>
<dbReference type="InterPro" id="IPR036259">
    <property type="entry name" value="MFS_trans_sf"/>
</dbReference>
<protein>
    <submittedName>
        <fullName evidence="8">Putative ABC transporter, permease protein</fullName>
    </submittedName>
</protein>
<dbReference type="CDD" id="cd06173">
    <property type="entry name" value="MFS_MefA_like"/>
    <property type="match status" value="1"/>
</dbReference>
<feature type="region of interest" description="Disordered" evidence="6">
    <location>
        <begin position="219"/>
        <end position="253"/>
    </location>
</feature>
<feature type="transmembrane region" description="Helical" evidence="7">
    <location>
        <begin position="63"/>
        <end position="87"/>
    </location>
</feature>
<evidence type="ECO:0000256" key="2">
    <source>
        <dbReference type="ARBA" id="ARBA00022475"/>
    </source>
</evidence>
<dbReference type="RefSeq" id="WP_051915992.1">
    <property type="nucleotide sequence ID" value="NZ_JDTM01000003.1"/>
</dbReference>
<evidence type="ECO:0000256" key="4">
    <source>
        <dbReference type="ARBA" id="ARBA00022989"/>
    </source>
</evidence>
<feature type="transmembrane region" description="Helical" evidence="7">
    <location>
        <begin position="369"/>
        <end position="394"/>
    </location>
</feature>
<evidence type="ECO:0000256" key="6">
    <source>
        <dbReference type="SAM" id="MobiDB-lite"/>
    </source>
</evidence>
<dbReference type="AlphaFoldDB" id="A0A087CQF1"/>
<proteinExistence type="predicted"/>
<keyword evidence="2" id="KW-1003">Cell membrane</keyword>
<name>A0A087CQF1_9BIFI</name>
<feature type="transmembrane region" description="Helical" evidence="7">
    <location>
        <begin position="94"/>
        <end position="115"/>
    </location>
</feature>